<dbReference type="PANTHER" id="PTHR16172">
    <property type="entry name" value="MAJOR FACILITATOR SUPERFAMILY DOMAIN-CONTAINING PROTEIN 6-LIKE"/>
    <property type="match status" value="1"/>
</dbReference>
<feature type="region of interest" description="Disordered" evidence="6">
    <location>
        <begin position="288"/>
        <end position="407"/>
    </location>
</feature>
<evidence type="ECO:0000256" key="7">
    <source>
        <dbReference type="SAM" id="Phobius"/>
    </source>
</evidence>
<keyword evidence="10" id="KW-1185">Reference proteome</keyword>
<protein>
    <submittedName>
        <fullName evidence="9">MFS_1_like domain-containing protein</fullName>
    </submittedName>
</protein>
<evidence type="ECO:0000256" key="3">
    <source>
        <dbReference type="ARBA" id="ARBA00022692"/>
    </source>
</evidence>
<feature type="transmembrane region" description="Helical" evidence="7">
    <location>
        <begin position="260"/>
        <end position="281"/>
    </location>
</feature>
<dbReference type="GO" id="GO:0016020">
    <property type="term" value="C:membrane"/>
    <property type="evidence" value="ECO:0007669"/>
    <property type="project" value="UniProtKB-SubCell"/>
</dbReference>
<dbReference type="InterPro" id="IPR036259">
    <property type="entry name" value="MFS_trans_sf"/>
</dbReference>
<dbReference type="Pfam" id="PF12832">
    <property type="entry name" value="MFS_1_like"/>
    <property type="match status" value="1"/>
</dbReference>
<dbReference type="PANTHER" id="PTHR16172:SF41">
    <property type="entry name" value="MAJOR FACILITATOR SUPERFAMILY DOMAIN-CONTAINING PROTEIN 6-LIKE"/>
    <property type="match status" value="1"/>
</dbReference>
<dbReference type="EMBL" id="BLLF01000007">
    <property type="protein sequence ID" value="GFH05741.1"/>
    <property type="molecule type" value="Genomic_DNA"/>
</dbReference>
<feature type="transmembrane region" description="Helical" evidence="7">
    <location>
        <begin position="586"/>
        <end position="611"/>
    </location>
</feature>
<feature type="region of interest" description="Disordered" evidence="6">
    <location>
        <begin position="1"/>
        <end position="24"/>
    </location>
</feature>
<evidence type="ECO:0000256" key="1">
    <source>
        <dbReference type="ARBA" id="ARBA00004141"/>
    </source>
</evidence>
<comment type="similarity">
    <text evidence="2">Belongs to the major facilitator superfamily. MFSD6 family.</text>
</comment>
<feature type="transmembrane region" description="Helical" evidence="7">
    <location>
        <begin position="108"/>
        <end position="128"/>
    </location>
</feature>
<sequence>MGQGQGLGSISISHRGAPKQEPQTQGCALEQLALSLELQRYGPRCRFLNRRVGLLRTVGTQQWRRSLHSSAMLQRSNEMQPFRGRMDRLSRALLYFPRIAEQRSSEDAFMLLAKAYYATTCGAAVFLFPYMTLYLSDLGANAQMVGLLCALRPWMSMVSSMAGPALADRWGCHKAMLLVCFGLSCLMRLMMGLPGGFVQVATLLLAADLLLAPVGPMADAMIMQRCKQESDWGRQRVWGSIAWGGLAPLAGWLVERHGMAAGFTGFALLAIPATLTIGALAPPSTTRLPAASHNALNDGQQPKVLKPSQPAEVKQPPSSPLPRLEATHQLQGSSTSAMLSQPDTQHGASGSTGGGSGDDRLGPATLPMPEVGWAAPGSSASSTQPTPHTSNMSHTSHTLIETPVGERDRGEQAMVAAGAVKEGAAGKVTLGVTRRRPAAKEAQAVALFPRQPGSLPDEASSAAALPDEASRAAGPEGSSASAGFAEGMGQLLGSAQVWQLLLQCLASGLGAGLIGTYLFLYARELDASTALMGMLLFTDCASETPIFYLQDRVMAVMDPAAMMNLALGAMVVRLVLYGAVPLLPDASAWALLPIELLQGLTLAIACSAVTVQSKRLAPSGLTATMQVRRGSHACMSCTTSLAA</sequence>
<feature type="transmembrane region" description="Helical" evidence="7">
    <location>
        <begin position="500"/>
        <end position="522"/>
    </location>
</feature>
<proteinExistence type="inferred from homology"/>
<evidence type="ECO:0000313" key="10">
    <source>
        <dbReference type="Proteomes" id="UP000485058"/>
    </source>
</evidence>
<evidence type="ECO:0000256" key="6">
    <source>
        <dbReference type="SAM" id="MobiDB-lite"/>
    </source>
</evidence>
<feature type="transmembrane region" description="Helical" evidence="7">
    <location>
        <begin position="237"/>
        <end position="254"/>
    </location>
</feature>
<feature type="compositionally biased region" description="Low complexity" evidence="6">
    <location>
        <begin position="471"/>
        <end position="480"/>
    </location>
</feature>
<comment type="caution">
    <text evidence="9">The sequence shown here is derived from an EMBL/GenBank/DDBJ whole genome shotgun (WGS) entry which is preliminary data.</text>
</comment>
<keyword evidence="3 7" id="KW-0812">Transmembrane</keyword>
<accession>A0A699Y8X8</accession>
<feature type="domain" description="Major facilitator superfamily associated" evidence="8">
    <location>
        <begin position="123"/>
        <end position="626"/>
    </location>
</feature>
<dbReference type="Gene3D" id="1.20.1250.20">
    <property type="entry name" value="MFS general substrate transporter like domains"/>
    <property type="match status" value="2"/>
</dbReference>
<dbReference type="SUPFAM" id="SSF103473">
    <property type="entry name" value="MFS general substrate transporter"/>
    <property type="match status" value="1"/>
</dbReference>
<feature type="transmembrane region" description="Helical" evidence="7">
    <location>
        <begin position="197"/>
        <end position="216"/>
    </location>
</feature>
<dbReference type="Proteomes" id="UP000485058">
    <property type="component" value="Unassembled WGS sequence"/>
</dbReference>
<gene>
    <name evidence="9" type="ORF">HaLaN_00251</name>
</gene>
<keyword evidence="4 7" id="KW-1133">Transmembrane helix</keyword>
<feature type="transmembrane region" description="Helical" evidence="7">
    <location>
        <begin position="528"/>
        <end position="549"/>
    </location>
</feature>
<evidence type="ECO:0000256" key="2">
    <source>
        <dbReference type="ARBA" id="ARBA00005241"/>
    </source>
</evidence>
<dbReference type="InterPro" id="IPR051717">
    <property type="entry name" value="MFS_MFSD6"/>
</dbReference>
<reference evidence="9 10" key="1">
    <citation type="submission" date="2020-02" db="EMBL/GenBank/DDBJ databases">
        <title>Draft genome sequence of Haematococcus lacustris strain NIES-144.</title>
        <authorList>
            <person name="Morimoto D."/>
            <person name="Nakagawa S."/>
            <person name="Yoshida T."/>
            <person name="Sawayama S."/>
        </authorList>
    </citation>
    <scope>NUCLEOTIDE SEQUENCE [LARGE SCALE GENOMIC DNA]</scope>
    <source>
        <strain evidence="9 10">NIES-144</strain>
    </source>
</reference>
<evidence type="ECO:0000256" key="5">
    <source>
        <dbReference type="ARBA" id="ARBA00023136"/>
    </source>
</evidence>
<dbReference type="InterPro" id="IPR024989">
    <property type="entry name" value="MFS_assoc_dom"/>
</dbReference>
<name>A0A699Y8X8_HAELA</name>
<feature type="compositionally biased region" description="Polar residues" evidence="6">
    <location>
        <begin position="378"/>
        <end position="399"/>
    </location>
</feature>
<keyword evidence="5 7" id="KW-0472">Membrane</keyword>
<evidence type="ECO:0000313" key="9">
    <source>
        <dbReference type="EMBL" id="GFH05741.1"/>
    </source>
</evidence>
<feature type="region of interest" description="Disordered" evidence="6">
    <location>
        <begin position="449"/>
        <end position="480"/>
    </location>
</feature>
<comment type="subcellular location">
    <subcellularLocation>
        <location evidence="1">Membrane</location>
        <topology evidence="1">Multi-pass membrane protein</topology>
    </subcellularLocation>
</comment>
<feature type="compositionally biased region" description="Polar residues" evidence="6">
    <location>
        <begin position="328"/>
        <end position="346"/>
    </location>
</feature>
<dbReference type="AlphaFoldDB" id="A0A699Y8X8"/>
<organism evidence="9 10">
    <name type="scientific">Haematococcus lacustris</name>
    <name type="common">Green alga</name>
    <name type="synonym">Haematococcus pluvialis</name>
    <dbReference type="NCBI Taxonomy" id="44745"/>
    <lineage>
        <taxon>Eukaryota</taxon>
        <taxon>Viridiplantae</taxon>
        <taxon>Chlorophyta</taxon>
        <taxon>core chlorophytes</taxon>
        <taxon>Chlorophyceae</taxon>
        <taxon>CS clade</taxon>
        <taxon>Chlamydomonadales</taxon>
        <taxon>Haematococcaceae</taxon>
        <taxon>Haematococcus</taxon>
    </lineage>
</organism>
<evidence type="ECO:0000256" key="4">
    <source>
        <dbReference type="ARBA" id="ARBA00022989"/>
    </source>
</evidence>
<feature type="transmembrane region" description="Helical" evidence="7">
    <location>
        <begin position="561"/>
        <end position="580"/>
    </location>
</feature>
<evidence type="ECO:0000259" key="8">
    <source>
        <dbReference type="Pfam" id="PF12832"/>
    </source>
</evidence>